<dbReference type="InterPro" id="IPR050743">
    <property type="entry name" value="2-oxoacid_DH_E2_comp"/>
</dbReference>
<feature type="compositionally biased region" description="Basic residues" evidence="6">
    <location>
        <begin position="155"/>
        <end position="185"/>
    </location>
</feature>
<organism evidence="8 9">
    <name type="scientific">Sorangium cellulosum</name>
    <name type="common">Polyangium cellulosum</name>
    <dbReference type="NCBI Taxonomy" id="56"/>
    <lineage>
        <taxon>Bacteria</taxon>
        <taxon>Pseudomonadati</taxon>
        <taxon>Myxococcota</taxon>
        <taxon>Polyangia</taxon>
        <taxon>Polyangiales</taxon>
        <taxon>Polyangiaceae</taxon>
        <taxon>Sorangium</taxon>
    </lineage>
</organism>
<feature type="domain" description="Lipoyl-binding" evidence="7">
    <location>
        <begin position="4"/>
        <end position="78"/>
    </location>
</feature>
<dbReference type="PROSITE" id="PS00189">
    <property type="entry name" value="LIPOYL"/>
    <property type="match status" value="1"/>
</dbReference>
<keyword evidence="3" id="KW-0808">Transferase</keyword>
<dbReference type="InterPro" id="IPR011053">
    <property type="entry name" value="Single_hybrid_motif"/>
</dbReference>
<evidence type="ECO:0000256" key="2">
    <source>
        <dbReference type="ARBA" id="ARBA00011484"/>
    </source>
</evidence>
<accession>A0A4P2PXN0</accession>
<dbReference type="InterPro" id="IPR000089">
    <property type="entry name" value="Biotin_lipoyl"/>
</dbReference>
<dbReference type="PANTHER" id="PTHR43178">
    <property type="entry name" value="DIHYDROLIPOAMIDE ACETYLTRANSFERASE COMPONENT OF PYRUVATE DEHYDROGENASE COMPLEX"/>
    <property type="match status" value="1"/>
</dbReference>
<dbReference type="GO" id="GO:0006086">
    <property type="term" value="P:pyruvate decarboxylation to acetyl-CoA"/>
    <property type="evidence" value="ECO:0007669"/>
    <property type="project" value="TreeGrafter"/>
</dbReference>
<evidence type="ECO:0000256" key="6">
    <source>
        <dbReference type="SAM" id="MobiDB-lite"/>
    </source>
</evidence>
<keyword evidence="5" id="KW-0012">Acyltransferase</keyword>
<feature type="compositionally biased region" description="Low complexity" evidence="6">
    <location>
        <begin position="82"/>
        <end position="101"/>
    </location>
</feature>
<dbReference type="Pfam" id="PF00364">
    <property type="entry name" value="Biotin_lipoyl"/>
    <property type="match status" value="1"/>
</dbReference>
<sequence length="185" mass="20423">MSQLIEVKVPDIGDYKDVPVIEVAVKPGDVVQAETALMTLESDKATMDVPSPAAGVVKEVKVKVGDRVGEGSLVVILEGQGAAQAPAPAPAAAPQAAAAAARRPRRPRLRPPRRRPRRPRRRRPRPAAAWSTSRCLTSATTRTFRSSRSASRSATRSRPRRRSSPWSRRRPRWTCRPARRAWSRK</sequence>
<comment type="subunit">
    <text evidence="2">Forms a 24-polypeptide structural core with octahedral symmetry.</text>
</comment>
<feature type="compositionally biased region" description="Basic residues" evidence="6">
    <location>
        <begin position="102"/>
        <end position="125"/>
    </location>
</feature>
<comment type="cofactor">
    <cofactor evidence="1">
        <name>(R)-lipoate</name>
        <dbReference type="ChEBI" id="CHEBI:83088"/>
    </cofactor>
</comment>
<keyword evidence="4" id="KW-0450">Lipoyl</keyword>
<evidence type="ECO:0000256" key="5">
    <source>
        <dbReference type="ARBA" id="ARBA00023315"/>
    </source>
</evidence>
<evidence type="ECO:0000313" key="8">
    <source>
        <dbReference type="EMBL" id="AUX21584.1"/>
    </source>
</evidence>
<dbReference type="Proteomes" id="UP000295781">
    <property type="component" value="Chromosome"/>
</dbReference>
<dbReference type="PROSITE" id="PS50968">
    <property type="entry name" value="BIOTINYL_LIPOYL"/>
    <property type="match status" value="1"/>
</dbReference>
<reference evidence="8 9" key="1">
    <citation type="submission" date="2015-09" db="EMBL/GenBank/DDBJ databases">
        <title>Sorangium comparison.</title>
        <authorList>
            <person name="Zaburannyi N."/>
            <person name="Bunk B."/>
            <person name="Overmann J."/>
            <person name="Mueller R."/>
        </authorList>
    </citation>
    <scope>NUCLEOTIDE SEQUENCE [LARGE SCALE GENOMIC DNA]</scope>
    <source>
        <strain evidence="8 9">So ceGT47</strain>
    </source>
</reference>
<dbReference type="FunFam" id="2.40.50.100:FF:000009">
    <property type="entry name" value="Acetyltransferase component of pyruvate dehydrogenase complex"/>
    <property type="match status" value="1"/>
</dbReference>
<dbReference type="Gene3D" id="2.40.50.100">
    <property type="match status" value="1"/>
</dbReference>
<dbReference type="EMBL" id="CP012670">
    <property type="protein sequence ID" value="AUX21584.1"/>
    <property type="molecule type" value="Genomic_DNA"/>
</dbReference>
<dbReference type="GO" id="GO:0016407">
    <property type="term" value="F:acetyltransferase activity"/>
    <property type="evidence" value="ECO:0007669"/>
    <property type="project" value="TreeGrafter"/>
</dbReference>
<dbReference type="PANTHER" id="PTHR43178:SF2">
    <property type="entry name" value="DIHYDROLIPOYLLYSINE-RESIDUE ACETYLTRANSFERASE COMPONENT OF PYRUVATE DEHYDROGENASE COMPLEX"/>
    <property type="match status" value="1"/>
</dbReference>
<proteinExistence type="predicted"/>
<evidence type="ECO:0000259" key="7">
    <source>
        <dbReference type="PROSITE" id="PS50968"/>
    </source>
</evidence>
<name>A0A4P2PXN0_SORCE</name>
<evidence type="ECO:0000256" key="4">
    <source>
        <dbReference type="ARBA" id="ARBA00022823"/>
    </source>
</evidence>
<protein>
    <recommendedName>
        <fullName evidence="7">Lipoyl-binding domain-containing protein</fullName>
    </recommendedName>
</protein>
<feature type="region of interest" description="Disordered" evidence="6">
    <location>
        <begin position="82"/>
        <end position="185"/>
    </location>
</feature>
<evidence type="ECO:0000313" key="9">
    <source>
        <dbReference type="Proteomes" id="UP000295781"/>
    </source>
</evidence>
<feature type="compositionally biased region" description="Low complexity" evidence="6">
    <location>
        <begin position="137"/>
        <end position="154"/>
    </location>
</feature>
<evidence type="ECO:0000256" key="1">
    <source>
        <dbReference type="ARBA" id="ARBA00001938"/>
    </source>
</evidence>
<gene>
    <name evidence="8" type="ORF">SOCEGT47_020700</name>
</gene>
<dbReference type="GO" id="GO:0031405">
    <property type="term" value="F:lipoic acid binding"/>
    <property type="evidence" value="ECO:0007669"/>
    <property type="project" value="TreeGrafter"/>
</dbReference>
<evidence type="ECO:0000256" key="3">
    <source>
        <dbReference type="ARBA" id="ARBA00022679"/>
    </source>
</evidence>
<dbReference type="SUPFAM" id="SSF51230">
    <property type="entry name" value="Single hybrid motif"/>
    <property type="match status" value="1"/>
</dbReference>
<dbReference type="GO" id="GO:0005737">
    <property type="term" value="C:cytoplasm"/>
    <property type="evidence" value="ECO:0007669"/>
    <property type="project" value="TreeGrafter"/>
</dbReference>
<dbReference type="AlphaFoldDB" id="A0A4P2PXN0"/>
<dbReference type="CDD" id="cd06849">
    <property type="entry name" value="lipoyl_domain"/>
    <property type="match status" value="1"/>
</dbReference>
<dbReference type="InterPro" id="IPR003016">
    <property type="entry name" value="2-oxoA_DH_lipoyl-BS"/>
</dbReference>